<name>A0A6J7WYM5_9CAUD</name>
<dbReference type="InterPro" id="IPR004518">
    <property type="entry name" value="MazG-like_dom"/>
</dbReference>
<feature type="domain" description="NTP pyrophosphohydrolase MazG-like" evidence="1">
    <location>
        <begin position="41"/>
        <end position="79"/>
    </location>
</feature>
<proteinExistence type="predicted"/>
<dbReference type="GO" id="GO:0016787">
    <property type="term" value="F:hydrolase activity"/>
    <property type="evidence" value="ECO:0007669"/>
    <property type="project" value="UniProtKB-KW"/>
</dbReference>
<dbReference type="EMBL" id="LR798295">
    <property type="protein sequence ID" value="CAB5221822.1"/>
    <property type="molecule type" value="Genomic_DNA"/>
</dbReference>
<dbReference type="Pfam" id="PF03819">
    <property type="entry name" value="MazG"/>
    <property type="match status" value="1"/>
</dbReference>
<evidence type="ECO:0000313" key="2">
    <source>
        <dbReference type="EMBL" id="CAB5221822.1"/>
    </source>
</evidence>
<gene>
    <name evidence="2" type="ORF">UFOVP359_86</name>
</gene>
<dbReference type="Gene3D" id="1.10.287.1080">
    <property type="entry name" value="MazG-like"/>
    <property type="match status" value="1"/>
</dbReference>
<evidence type="ECO:0000259" key="1">
    <source>
        <dbReference type="Pfam" id="PF03819"/>
    </source>
</evidence>
<sequence length="114" mass="12886">MNIDKVAKEIHKSSAEKGFWDYIYSNAEPVGDTFIFYGKQLAMIHSEVTEVLEAIRKSKGQDQVVEELADILIRVLDLYEGLRVAGEVKDSLQDALLKKIVINTHREKMHGVLG</sequence>
<keyword evidence="2" id="KW-0378">Hydrolase</keyword>
<reference evidence="2" key="1">
    <citation type="submission" date="2020-05" db="EMBL/GenBank/DDBJ databases">
        <authorList>
            <person name="Chiriac C."/>
            <person name="Salcher M."/>
            <person name="Ghai R."/>
            <person name="Kavagutti S V."/>
        </authorList>
    </citation>
    <scope>NUCLEOTIDE SEQUENCE</scope>
</reference>
<protein>
    <submittedName>
        <fullName evidence="2">NTP pyrophosphohydrolase MazG, putative catalytic core</fullName>
    </submittedName>
</protein>
<dbReference type="SUPFAM" id="SSF101386">
    <property type="entry name" value="all-alpha NTP pyrophosphatases"/>
    <property type="match status" value="1"/>
</dbReference>
<accession>A0A6J7WYM5</accession>
<organism evidence="2">
    <name type="scientific">uncultured Caudovirales phage</name>
    <dbReference type="NCBI Taxonomy" id="2100421"/>
    <lineage>
        <taxon>Viruses</taxon>
        <taxon>Duplodnaviria</taxon>
        <taxon>Heunggongvirae</taxon>
        <taxon>Uroviricota</taxon>
        <taxon>Caudoviricetes</taxon>
        <taxon>Peduoviridae</taxon>
        <taxon>Maltschvirus</taxon>
        <taxon>Maltschvirus maltsch</taxon>
    </lineage>
</organism>